<protein>
    <submittedName>
        <fullName evidence="1">Uncharacterized protein</fullName>
    </submittedName>
</protein>
<evidence type="ECO:0000313" key="1">
    <source>
        <dbReference type="EMBL" id="GAA4092592.1"/>
    </source>
</evidence>
<name>A0ABP7WNT6_9ACTN</name>
<comment type="caution">
    <text evidence="1">The sequence shown here is derived from an EMBL/GenBank/DDBJ whole genome shotgun (WGS) entry which is preliminary data.</text>
</comment>
<dbReference type="EMBL" id="BAAAZG010000047">
    <property type="protein sequence ID" value="GAA4092592.1"/>
    <property type="molecule type" value="Genomic_DNA"/>
</dbReference>
<accession>A0ABP7WNT6</accession>
<dbReference type="Proteomes" id="UP001500683">
    <property type="component" value="Unassembled WGS sequence"/>
</dbReference>
<dbReference type="InterPro" id="IPR046115">
    <property type="entry name" value="DUF6052"/>
</dbReference>
<sequence>MHTRPLPETGARVEGELTDAQERQLLECYASLRELAGTCDVPSVVAAVRAALAELRVALYGQVMDFDFYDIDRTHATGRRDGEH</sequence>
<reference evidence="2" key="1">
    <citation type="journal article" date="2019" name="Int. J. Syst. Evol. Microbiol.">
        <title>The Global Catalogue of Microorganisms (GCM) 10K type strain sequencing project: providing services to taxonomists for standard genome sequencing and annotation.</title>
        <authorList>
            <consortium name="The Broad Institute Genomics Platform"/>
            <consortium name="The Broad Institute Genome Sequencing Center for Infectious Disease"/>
            <person name="Wu L."/>
            <person name="Ma J."/>
        </authorList>
    </citation>
    <scope>NUCLEOTIDE SEQUENCE [LARGE SCALE GENOMIC DNA]</scope>
    <source>
        <strain evidence="2">JCM 16702</strain>
    </source>
</reference>
<keyword evidence="2" id="KW-1185">Reference proteome</keyword>
<dbReference type="Pfam" id="PF19522">
    <property type="entry name" value="DUF6052"/>
    <property type="match status" value="1"/>
</dbReference>
<gene>
    <name evidence="1" type="ORF">GCM10022214_62860</name>
</gene>
<proteinExistence type="predicted"/>
<evidence type="ECO:0000313" key="2">
    <source>
        <dbReference type="Proteomes" id="UP001500683"/>
    </source>
</evidence>
<organism evidence="1 2">
    <name type="scientific">Actinomadura miaoliensis</name>
    <dbReference type="NCBI Taxonomy" id="430685"/>
    <lineage>
        <taxon>Bacteria</taxon>
        <taxon>Bacillati</taxon>
        <taxon>Actinomycetota</taxon>
        <taxon>Actinomycetes</taxon>
        <taxon>Streptosporangiales</taxon>
        <taxon>Thermomonosporaceae</taxon>
        <taxon>Actinomadura</taxon>
    </lineage>
</organism>